<evidence type="ECO:0000313" key="3">
    <source>
        <dbReference type="Proteomes" id="UP001241110"/>
    </source>
</evidence>
<dbReference type="InterPro" id="IPR015797">
    <property type="entry name" value="NUDIX_hydrolase-like_dom_sf"/>
</dbReference>
<dbReference type="PANTHER" id="PTHR43736:SF4">
    <property type="entry name" value="SLR1690 PROTEIN"/>
    <property type="match status" value="1"/>
</dbReference>
<dbReference type="PANTHER" id="PTHR43736">
    <property type="entry name" value="ADP-RIBOSE PYROPHOSPHATASE"/>
    <property type="match status" value="1"/>
</dbReference>
<evidence type="ECO:0000313" key="2">
    <source>
        <dbReference type="EMBL" id="MDJ1484957.1"/>
    </source>
</evidence>
<dbReference type="Pfam" id="PF00293">
    <property type="entry name" value="NUDIX"/>
    <property type="match status" value="1"/>
</dbReference>
<reference evidence="2" key="1">
    <citation type="submission" date="2023-05" db="EMBL/GenBank/DDBJ databases">
        <authorList>
            <person name="Zhang X."/>
        </authorList>
    </citation>
    <scope>NUCLEOTIDE SEQUENCE</scope>
    <source>
        <strain evidence="2">YF14B1</strain>
    </source>
</reference>
<dbReference type="EMBL" id="JASJOS010000017">
    <property type="protein sequence ID" value="MDJ1484957.1"/>
    <property type="molecule type" value="Genomic_DNA"/>
</dbReference>
<dbReference type="PROSITE" id="PS51462">
    <property type="entry name" value="NUDIX"/>
    <property type="match status" value="1"/>
</dbReference>
<dbReference type="Gene3D" id="3.90.79.10">
    <property type="entry name" value="Nucleoside Triphosphate Pyrophosphohydrolase"/>
    <property type="match status" value="1"/>
</dbReference>
<dbReference type="InterPro" id="IPR036390">
    <property type="entry name" value="WH_DNA-bd_sf"/>
</dbReference>
<dbReference type="Gene3D" id="1.10.10.10">
    <property type="entry name" value="Winged helix-like DNA-binding domain superfamily/Winged helix DNA-binding domain"/>
    <property type="match status" value="1"/>
</dbReference>
<dbReference type="InterPro" id="IPR036388">
    <property type="entry name" value="WH-like_DNA-bd_sf"/>
</dbReference>
<accession>A0AAE3QT46</accession>
<dbReference type="InterPro" id="IPR054105">
    <property type="entry name" value="WHD_NrtR"/>
</dbReference>
<dbReference type="Proteomes" id="UP001241110">
    <property type="component" value="Unassembled WGS sequence"/>
</dbReference>
<dbReference type="RefSeq" id="WP_313986850.1">
    <property type="nucleotide sequence ID" value="NZ_JASJOS010000017.1"/>
</dbReference>
<dbReference type="AlphaFoldDB" id="A0AAE3QT46"/>
<feature type="domain" description="Nudix hydrolase" evidence="1">
    <location>
        <begin position="8"/>
        <end position="147"/>
    </location>
</feature>
<organism evidence="2 3">
    <name type="scientific">Xanthocytophaga flava</name>
    <dbReference type="NCBI Taxonomy" id="3048013"/>
    <lineage>
        <taxon>Bacteria</taxon>
        <taxon>Pseudomonadati</taxon>
        <taxon>Bacteroidota</taxon>
        <taxon>Cytophagia</taxon>
        <taxon>Cytophagales</taxon>
        <taxon>Rhodocytophagaceae</taxon>
        <taxon>Xanthocytophaga</taxon>
    </lineage>
</organism>
<comment type="caution">
    <text evidence="2">The sequence shown here is derived from an EMBL/GenBank/DDBJ whole genome shotgun (WGS) entry which is preliminary data.</text>
</comment>
<name>A0AAE3QT46_9BACT</name>
<gene>
    <name evidence="2" type="ORF">QNI16_30940</name>
</gene>
<sequence>MPYTYEYPRPSVTVDCILFGFDEGELKILLIQRGGEPFKGMWALPGGFLDIDSDPSLEYAAKRELEEETGLTNVFMEQLYTFGDSGRDPRGRTVSAAYYALLKLSDYQKVQAGTDADNVRWFGLSEVPKDLAFDHEKIVAMAIERLKGKVRYQPIGFELLPEKFTLSELQHLYEAVLGVELDKRNFRKKILKMDLLIGLEEKQEGVAHRAAQLFEFDKKRYEELKAKGFNFEV</sequence>
<dbReference type="Pfam" id="PF21906">
    <property type="entry name" value="WHD_NrtR"/>
    <property type="match status" value="1"/>
</dbReference>
<protein>
    <submittedName>
        <fullName evidence="2">NUDIX domain-containing protein</fullName>
    </submittedName>
</protein>
<dbReference type="SUPFAM" id="SSF55811">
    <property type="entry name" value="Nudix"/>
    <property type="match status" value="1"/>
</dbReference>
<evidence type="ECO:0000259" key="1">
    <source>
        <dbReference type="PROSITE" id="PS51462"/>
    </source>
</evidence>
<dbReference type="SUPFAM" id="SSF46785">
    <property type="entry name" value="Winged helix' DNA-binding domain"/>
    <property type="match status" value="1"/>
</dbReference>
<dbReference type="CDD" id="cd18873">
    <property type="entry name" value="NUDIX_NadM_like"/>
    <property type="match status" value="1"/>
</dbReference>
<dbReference type="InterPro" id="IPR000086">
    <property type="entry name" value="NUDIX_hydrolase_dom"/>
</dbReference>
<proteinExistence type="predicted"/>